<name>A0ABP9QB08_9PSEU</name>
<comment type="caution">
    <text evidence="1">The sequence shown here is derived from an EMBL/GenBank/DDBJ whole genome shotgun (WGS) entry which is preliminary data.</text>
</comment>
<proteinExistence type="predicted"/>
<dbReference type="Proteomes" id="UP001428817">
    <property type="component" value="Unassembled WGS sequence"/>
</dbReference>
<sequence length="88" mass="10079">MTNKLLEIVDLEKRPSSQTEVAGPTGTRLMHKGVRQMLLYEALARARMREAEEAAARYRVARRLVAGRRWARLAKYATARAERARRAV</sequence>
<dbReference type="EMBL" id="BAABJP010000015">
    <property type="protein sequence ID" value="GAA5158570.1"/>
    <property type="molecule type" value="Genomic_DNA"/>
</dbReference>
<organism evidence="1 2">
    <name type="scientific">Pseudonocardia eucalypti</name>
    <dbReference type="NCBI Taxonomy" id="648755"/>
    <lineage>
        <taxon>Bacteria</taxon>
        <taxon>Bacillati</taxon>
        <taxon>Actinomycetota</taxon>
        <taxon>Actinomycetes</taxon>
        <taxon>Pseudonocardiales</taxon>
        <taxon>Pseudonocardiaceae</taxon>
        <taxon>Pseudonocardia</taxon>
    </lineage>
</organism>
<evidence type="ECO:0000313" key="1">
    <source>
        <dbReference type="EMBL" id="GAA5158570.1"/>
    </source>
</evidence>
<keyword evidence="2" id="KW-1185">Reference proteome</keyword>
<protein>
    <submittedName>
        <fullName evidence="1">Uncharacterized protein</fullName>
    </submittedName>
</protein>
<gene>
    <name evidence="1" type="ORF">GCM10023321_38540</name>
</gene>
<accession>A0ABP9QB08</accession>
<reference evidence="2" key="1">
    <citation type="journal article" date="2019" name="Int. J. Syst. Evol. Microbiol.">
        <title>The Global Catalogue of Microorganisms (GCM) 10K type strain sequencing project: providing services to taxonomists for standard genome sequencing and annotation.</title>
        <authorList>
            <consortium name="The Broad Institute Genomics Platform"/>
            <consortium name="The Broad Institute Genome Sequencing Center for Infectious Disease"/>
            <person name="Wu L."/>
            <person name="Ma J."/>
        </authorList>
    </citation>
    <scope>NUCLEOTIDE SEQUENCE [LARGE SCALE GENOMIC DNA]</scope>
    <source>
        <strain evidence="2">JCM 18303</strain>
    </source>
</reference>
<evidence type="ECO:0000313" key="2">
    <source>
        <dbReference type="Proteomes" id="UP001428817"/>
    </source>
</evidence>
<dbReference type="RefSeq" id="WP_185059070.1">
    <property type="nucleotide sequence ID" value="NZ_BAABJP010000015.1"/>
</dbReference>